<accession>A0A1E5R568</accession>
<comment type="caution">
    <text evidence="3">The sequence shown here is derived from an EMBL/GenBank/DDBJ whole genome shotgun (WGS) entry which is preliminary data.</text>
</comment>
<evidence type="ECO:0000256" key="1">
    <source>
        <dbReference type="ARBA" id="ARBA00005350"/>
    </source>
</evidence>
<proteinExistence type="inferred from homology"/>
<evidence type="ECO:0000313" key="3">
    <source>
        <dbReference type="EMBL" id="OEJ82039.1"/>
    </source>
</evidence>
<dbReference type="InParanoid" id="A0A1E5R568"/>
<dbReference type="InterPro" id="IPR005552">
    <property type="entry name" value="Scramblase"/>
</dbReference>
<protein>
    <recommendedName>
        <fullName evidence="2">Phospholipid scramblase</fullName>
    </recommendedName>
</protein>
<dbReference type="Pfam" id="PF03803">
    <property type="entry name" value="Scramblase"/>
    <property type="match status" value="1"/>
</dbReference>
<dbReference type="FunCoup" id="A0A1E5R568">
    <property type="interactions" value="178"/>
</dbReference>
<dbReference type="GO" id="GO:0017128">
    <property type="term" value="F:phospholipid scramblase activity"/>
    <property type="evidence" value="ECO:0007669"/>
    <property type="project" value="InterPro"/>
</dbReference>
<dbReference type="OrthoDB" id="191150at2759"/>
<comment type="similarity">
    <text evidence="1 2">Belongs to the phospholipid scramblase family.</text>
</comment>
<keyword evidence="4" id="KW-1185">Reference proteome</keyword>
<dbReference type="EMBL" id="LPNM01000010">
    <property type="protein sequence ID" value="OEJ82039.1"/>
    <property type="molecule type" value="Genomic_DNA"/>
</dbReference>
<organism evidence="3 4">
    <name type="scientific">Hanseniaspora osmophila</name>
    <dbReference type="NCBI Taxonomy" id="56408"/>
    <lineage>
        <taxon>Eukaryota</taxon>
        <taxon>Fungi</taxon>
        <taxon>Dikarya</taxon>
        <taxon>Ascomycota</taxon>
        <taxon>Saccharomycotina</taxon>
        <taxon>Saccharomycetes</taxon>
        <taxon>Saccharomycodales</taxon>
        <taxon>Saccharomycodaceae</taxon>
        <taxon>Hanseniaspora</taxon>
    </lineage>
</organism>
<evidence type="ECO:0000256" key="2">
    <source>
        <dbReference type="RuleBase" id="RU363116"/>
    </source>
</evidence>
<dbReference type="Proteomes" id="UP000095728">
    <property type="component" value="Unassembled WGS sequence"/>
</dbReference>
<sequence length="305" mass="34866">MFKKPLKNLLTARWYSPPRIPKTQFNQSQYGTSFQNSDPASNIGDLSFINRAMQSRIFTEPTIVIRREIEMMNLFLGYEQVNKYSVCDVEGFEIGRIDEDDSLGGRGFLNLINRQLFRTRRPFSLDIWDHTMPGVKLGSVNRGFKFINSHVQCHIGDTKSNDIVAGESRQVWAPLRRKYELYAVENPAESISPQDAALDQFGAIDTMFLGWDFRVQDEQGLVIGGCDRSFGGFGREIFTDTGIYILRMDSNQSFNGVEDPQRMNFNKILNFYERCALIANCISIDFDYFSRHSGPNGLVSTSSYE</sequence>
<dbReference type="GO" id="GO:0005886">
    <property type="term" value="C:plasma membrane"/>
    <property type="evidence" value="ECO:0007669"/>
    <property type="project" value="TreeGrafter"/>
</dbReference>
<dbReference type="PANTHER" id="PTHR23248:SF9">
    <property type="entry name" value="PHOSPHOLIPID SCRAMBLASE"/>
    <property type="match status" value="1"/>
</dbReference>
<dbReference type="STRING" id="56408.A0A1E5R568"/>
<reference evidence="4" key="1">
    <citation type="journal article" date="2016" name="Genome Announc.">
        <title>Genome sequences of three species of Hanseniaspora isolated from spontaneous wine fermentations.</title>
        <authorList>
            <person name="Sternes P.R."/>
            <person name="Lee D."/>
            <person name="Kutyna D.R."/>
            <person name="Borneman A.R."/>
        </authorList>
    </citation>
    <scope>NUCLEOTIDE SEQUENCE [LARGE SCALE GENOMIC DNA]</scope>
    <source>
        <strain evidence="4">AWRI3579</strain>
    </source>
</reference>
<dbReference type="PANTHER" id="PTHR23248">
    <property type="entry name" value="PHOSPHOLIPID SCRAMBLASE-RELATED"/>
    <property type="match status" value="1"/>
</dbReference>
<dbReference type="AlphaFoldDB" id="A0A1E5R568"/>
<name>A0A1E5R568_9ASCO</name>
<evidence type="ECO:0000313" key="4">
    <source>
        <dbReference type="Proteomes" id="UP000095728"/>
    </source>
</evidence>
<gene>
    <name evidence="3" type="ORF">AWRI3579_g3717</name>
</gene>